<dbReference type="AlphaFoldDB" id="A0A662Z9A1"/>
<name>A0A662Z9A1_9GAMM</name>
<organism evidence="4 5">
    <name type="scientific">Succinivibrio dextrinosolvens</name>
    <dbReference type="NCBI Taxonomy" id="83771"/>
    <lineage>
        <taxon>Bacteria</taxon>
        <taxon>Pseudomonadati</taxon>
        <taxon>Pseudomonadota</taxon>
        <taxon>Gammaproteobacteria</taxon>
        <taxon>Aeromonadales</taxon>
        <taxon>Succinivibrionaceae</taxon>
        <taxon>Succinivibrio</taxon>
    </lineage>
</organism>
<feature type="chain" id="PRO_5025032991" evidence="2">
    <location>
        <begin position="22"/>
        <end position="366"/>
    </location>
</feature>
<dbReference type="OrthoDB" id="8546610at2"/>
<dbReference type="SUPFAM" id="SSF50630">
    <property type="entry name" value="Acid proteases"/>
    <property type="match status" value="1"/>
</dbReference>
<feature type="region of interest" description="Disordered" evidence="1">
    <location>
        <begin position="283"/>
        <end position="366"/>
    </location>
</feature>
<evidence type="ECO:0000259" key="3">
    <source>
        <dbReference type="Pfam" id="PF05618"/>
    </source>
</evidence>
<keyword evidence="2" id="KW-0732">Signal</keyword>
<reference evidence="4 5" key="1">
    <citation type="submission" date="2016-10" db="EMBL/GenBank/DDBJ databases">
        <authorList>
            <person name="Varghese N."/>
            <person name="Submissions S."/>
        </authorList>
    </citation>
    <scope>NUCLEOTIDE SEQUENCE [LARGE SCALE GENOMIC DNA]</scope>
    <source>
        <strain evidence="4 5">22B</strain>
    </source>
</reference>
<protein>
    <submittedName>
        <fullName evidence="4">Uncharacterized conserved protein</fullName>
    </submittedName>
</protein>
<dbReference type="EMBL" id="FOSF01000025">
    <property type="protein sequence ID" value="SFK10449.1"/>
    <property type="molecule type" value="Genomic_DNA"/>
</dbReference>
<feature type="compositionally biased region" description="Basic and acidic residues" evidence="1">
    <location>
        <begin position="311"/>
        <end position="339"/>
    </location>
</feature>
<dbReference type="PANTHER" id="PTHR38037">
    <property type="entry name" value="ZN_PROTEASE DOMAIN-CONTAINING PROTEIN"/>
    <property type="match status" value="1"/>
</dbReference>
<keyword evidence="5" id="KW-1185">Reference proteome</keyword>
<dbReference type="Gene3D" id="2.40.70.10">
    <property type="entry name" value="Acid Proteases"/>
    <property type="match status" value="1"/>
</dbReference>
<dbReference type="InterPro" id="IPR008503">
    <property type="entry name" value="Asp_endopeptidase"/>
</dbReference>
<dbReference type="RefSeq" id="WP_074840725.1">
    <property type="nucleotide sequence ID" value="NZ_CP047056.1"/>
</dbReference>
<dbReference type="Proteomes" id="UP000243374">
    <property type="component" value="Unassembled WGS sequence"/>
</dbReference>
<dbReference type="InterPro" id="IPR021109">
    <property type="entry name" value="Peptidase_aspartic_dom_sf"/>
</dbReference>
<feature type="signal peptide" evidence="2">
    <location>
        <begin position="1"/>
        <end position="21"/>
    </location>
</feature>
<dbReference type="PANTHER" id="PTHR38037:SF2">
    <property type="entry name" value="ATP-DEPENDENT ZINC PROTEASE DOMAIN-CONTAINING PROTEIN-RELATED"/>
    <property type="match status" value="1"/>
</dbReference>
<proteinExistence type="predicted"/>
<sequence length="366" mass="41028">MRLNAKLLATAVFFVCQSAMAAPSDDDINDKFTKLNGTIDSINGELNSQRATLSGIKSEIENSNLKLQRQVLDELKSVQRQNQYVYDAILAERESLGGKMIKPLRNYNLQTPDGKMILGQKEYVYVKEANATIDARIDTGASQSSISASDVVEFERNGKKWMRFNIVHNDRTISVEAPYVKQTRLRQSSIEGYSYRSVVKLNIKIGDYSTEAEFNLIDRTQMQFALLIGRNLLTDIAVVDVARNNVQKRADKDGLLLLSIDDYVDNKKKGIDVNQKYDELQKENSGGQIATLSKDKAQSLGTNPDKALPSVRDKIETENGSKPAIKKDPVKKPTEDKSKDVKKKKELTEKEKAALELSKNSKKSRS</sequence>
<evidence type="ECO:0000313" key="5">
    <source>
        <dbReference type="Proteomes" id="UP000243374"/>
    </source>
</evidence>
<accession>A0A662Z9A1</accession>
<evidence type="ECO:0000256" key="1">
    <source>
        <dbReference type="SAM" id="MobiDB-lite"/>
    </source>
</evidence>
<dbReference type="Pfam" id="PF05618">
    <property type="entry name" value="Zn_protease"/>
    <property type="match status" value="1"/>
</dbReference>
<gene>
    <name evidence="4" type="ORF">SAMN04487865_102516</name>
</gene>
<evidence type="ECO:0000256" key="2">
    <source>
        <dbReference type="SAM" id="SignalP"/>
    </source>
</evidence>
<evidence type="ECO:0000313" key="4">
    <source>
        <dbReference type="EMBL" id="SFK10449.1"/>
    </source>
</evidence>
<feature type="domain" description="Retropepsin-like aspartic endopeptidase" evidence="3">
    <location>
        <begin position="117"/>
        <end position="249"/>
    </location>
</feature>